<dbReference type="PANTHER" id="PTHR24421">
    <property type="entry name" value="NITRATE/NITRITE SENSOR PROTEIN NARX-RELATED"/>
    <property type="match status" value="1"/>
</dbReference>
<accession>A0ABV7Z7N5</accession>
<protein>
    <submittedName>
        <fullName evidence="6">Sensor histidine kinase</fullName>
    </submittedName>
</protein>
<dbReference type="SMART" id="SM00387">
    <property type="entry name" value="HATPase_c"/>
    <property type="match status" value="1"/>
</dbReference>
<dbReference type="Proteomes" id="UP001595803">
    <property type="component" value="Unassembled WGS sequence"/>
</dbReference>
<evidence type="ECO:0000259" key="5">
    <source>
        <dbReference type="SMART" id="SM00387"/>
    </source>
</evidence>
<sequence length="418" mass="44824">MPVSTAPAAAVPWPDRLTAAPRATPGAPAASALSPDHDAEHEIRRVVRVTGVGLWLALSAHSLLVEPVRDHLQRIEVGHWAVSGVAFVIAFLLACRPPRTPAARRETLLLLGLQTVLALSANALLHGSSIQAGLLIVVAAQVGLLLPWPHATAWVLVQSGALACVLLTHWKHDLDAWAFASGYLVFQLFAVTTAQTAVREVQARRALAQVVEELHATRALLADASRRAERLQISRDLHDLLGHHLTGLGMHLQVAHHLLPDSPAREHVHTAQDVARQLLGDVRTAVRGMRDDAGCDFPVELRAMTQGAALTVHVALPPDLRLECPVVARTLLRCAQEMVTNAARHAHATQVWLELHCEATRVQLHARDDGPGVPGLHFGCGLSGMRERLEALGGTLDVQTPVGRGVELTAALPLRSGA</sequence>
<keyword evidence="3" id="KW-0902">Two-component regulatory system</keyword>
<dbReference type="Gene3D" id="1.20.5.1930">
    <property type="match status" value="1"/>
</dbReference>
<proteinExistence type="predicted"/>
<feature type="transmembrane region" description="Helical" evidence="4">
    <location>
        <begin position="176"/>
        <end position="198"/>
    </location>
</feature>
<dbReference type="Pfam" id="PF02518">
    <property type="entry name" value="HATPase_c"/>
    <property type="match status" value="1"/>
</dbReference>
<dbReference type="InterPro" id="IPR050482">
    <property type="entry name" value="Sensor_HK_TwoCompSys"/>
</dbReference>
<evidence type="ECO:0000256" key="2">
    <source>
        <dbReference type="ARBA" id="ARBA00022777"/>
    </source>
</evidence>
<dbReference type="CDD" id="cd16917">
    <property type="entry name" value="HATPase_UhpB-NarQ-NarX-like"/>
    <property type="match status" value="1"/>
</dbReference>
<feature type="transmembrane region" description="Helical" evidence="4">
    <location>
        <begin position="107"/>
        <end position="124"/>
    </location>
</feature>
<organism evidence="6 7">
    <name type="scientific">Deinococcus rufus</name>
    <dbReference type="NCBI Taxonomy" id="2136097"/>
    <lineage>
        <taxon>Bacteria</taxon>
        <taxon>Thermotogati</taxon>
        <taxon>Deinococcota</taxon>
        <taxon>Deinococci</taxon>
        <taxon>Deinococcales</taxon>
        <taxon>Deinococcaceae</taxon>
        <taxon>Deinococcus</taxon>
    </lineage>
</organism>
<dbReference type="InterPro" id="IPR011712">
    <property type="entry name" value="Sig_transdc_His_kin_sub3_dim/P"/>
</dbReference>
<feature type="transmembrane region" description="Helical" evidence="4">
    <location>
        <begin position="77"/>
        <end position="95"/>
    </location>
</feature>
<gene>
    <name evidence="6" type="ORF">ACFOSB_07510</name>
</gene>
<evidence type="ECO:0000256" key="4">
    <source>
        <dbReference type="SAM" id="Phobius"/>
    </source>
</evidence>
<evidence type="ECO:0000313" key="7">
    <source>
        <dbReference type="Proteomes" id="UP001595803"/>
    </source>
</evidence>
<keyword evidence="4" id="KW-0472">Membrane</keyword>
<evidence type="ECO:0000256" key="1">
    <source>
        <dbReference type="ARBA" id="ARBA00022679"/>
    </source>
</evidence>
<keyword evidence="4" id="KW-1133">Transmembrane helix</keyword>
<evidence type="ECO:0000313" key="6">
    <source>
        <dbReference type="EMBL" id="MFC3832702.1"/>
    </source>
</evidence>
<dbReference type="InterPro" id="IPR036890">
    <property type="entry name" value="HATPase_C_sf"/>
</dbReference>
<dbReference type="Pfam" id="PF07730">
    <property type="entry name" value="HisKA_3"/>
    <property type="match status" value="1"/>
</dbReference>
<evidence type="ECO:0000256" key="3">
    <source>
        <dbReference type="ARBA" id="ARBA00023012"/>
    </source>
</evidence>
<feature type="transmembrane region" description="Helical" evidence="4">
    <location>
        <begin position="153"/>
        <end position="170"/>
    </location>
</feature>
<keyword evidence="7" id="KW-1185">Reference proteome</keyword>
<keyword evidence="2 6" id="KW-0418">Kinase</keyword>
<reference evidence="7" key="1">
    <citation type="journal article" date="2019" name="Int. J. Syst. Evol. Microbiol.">
        <title>The Global Catalogue of Microorganisms (GCM) 10K type strain sequencing project: providing services to taxonomists for standard genome sequencing and annotation.</title>
        <authorList>
            <consortium name="The Broad Institute Genomics Platform"/>
            <consortium name="The Broad Institute Genome Sequencing Center for Infectious Disease"/>
            <person name="Wu L."/>
            <person name="Ma J."/>
        </authorList>
    </citation>
    <scope>NUCLEOTIDE SEQUENCE [LARGE SCALE GENOMIC DNA]</scope>
    <source>
        <strain evidence="7">CCTCC AB 2017081</strain>
    </source>
</reference>
<comment type="caution">
    <text evidence="6">The sequence shown here is derived from an EMBL/GenBank/DDBJ whole genome shotgun (WGS) entry which is preliminary data.</text>
</comment>
<dbReference type="EMBL" id="JBHRZG010000008">
    <property type="protein sequence ID" value="MFC3832702.1"/>
    <property type="molecule type" value="Genomic_DNA"/>
</dbReference>
<dbReference type="SUPFAM" id="SSF55874">
    <property type="entry name" value="ATPase domain of HSP90 chaperone/DNA topoisomerase II/histidine kinase"/>
    <property type="match status" value="1"/>
</dbReference>
<name>A0ABV7Z7N5_9DEIO</name>
<dbReference type="InterPro" id="IPR003594">
    <property type="entry name" value="HATPase_dom"/>
</dbReference>
<feature type="domain" description="Histidine kinase/HSP90-like ATPase" evidence="5">
    <location>
        <begin position="326"/>
        <end position="416"/>
    </location>
</feature>
<keyword evidence="4" id="KW-0812">Transmembrane</keyword>
<dbReference type="PANTHER" id="PTHR24421:SF59">
    <property type="entry name" value="OXYGEN SENSOR HISTIDINE KINASE NREB"/>
    <property type="match status" value="1"/>
</dbReference>
<dbReference type="GO" id="GO:0016301">
    <property type="term" value="F:kinase activity"/>
    <property type="evidence" value="ECO:0007669"/>
    <property type="project" value="UniProtKB-KW"/>
</dbReference>
<keyword evidence="1" id="KW-0808">Transferase</keyword>
<dbReference type="Gene3D" id="3.30.565.10">
    <property type="entry name" value="Histidine kinase-like ATPase, C-terminal domain"/>
    <property type="match status" value="1"/>
</dbReference>
<dbReference type="RefSeq" id="WP_322474037.1">
    <property type="nucleotide sequence ID" value="NZ_JBHRZG010000008.1"/>
</dbReference>